<proteinExistence type="predicted"/>
<dbReference type="EMBL" id="JAPMOS010000176">
    <property type="protein sequence ID" value="KAJ4454205.1"/>
    <property type="molecule type" value="Genomic_DNA"/>
</dbReference>
<dbReference type="InterPro" id="IPR032675">
    <property type="entry name" value="LRR_dom_sf"/>
</dbReference>
<name>A0ABQ8UA47_9EUKA</name>
<protein>
    <submittedName>
        <fullName evidence="1">Uncharacterized protein</fullName>
    </submittedName>
</protein>
<accession>A0ABQ8UA47</accession>
<evidence type="ECO:0000313" key="2">
    <source>
        <dbReference type="Proteomes" id="UP001141327"/>
    </source>
</evidence>
<dbReference type="SUPFAM" id="SSF52047">
    <property type="entry name" value="RNI-like"/>
    <property type="match status" value="1"/>
</dbReference>
<evidence type="ECO:0000313" key="1">
    <source>
        <dbReference type="EMBL" id="KAJ4454205.1"/>
    </source>
</evidence>
<reference evidence="1" key="1">
    <citation type="journal article" date="2022" name="bioRxiv">
        <title>Genomics of Preaxostyla Flagellates Illuminates Evolutionary Transitions and the Path Towards Mitochondrial Loss.</title>
        <authorList>
            <person name="Novak L.V.F."/>
            <person name="Treitli S.C."/>
            <person name="Pyrih J."/>
            <person name="Halakuc P."/>
            <person name="Pipaliya S.V."/>
            <person name="Vacek V."/>
            <person name="Brzon O."/>
            <person name="Soukal P."/>
            <person name="Eme L."/>
            <person name="Dacks J.B."/>
            <person name="Karnkowska A."/>
            <person name="Elias M."/>
            <person name="Hampl V."/>
        </authorList>
    </citation>
    <scope>NUCLEOTIDE SEQUENCE</scope>
    <source>
        <strain evidence="1">RCP-MX</strain>
    </source>
</reference>
<comment type="caution">
    <text evidence="1">The sequence shown here is derived from an EMBL/GenBank/DDBJ whole genome shotgun (WGS) entry which is preliminary data.</text>
</comment>
<dbReference type="Gene3D" id="3.80.10.10">
    <property type="entry name" value="Ribonuclease Inhibitor"/>
    <property type="match status" value="1"/>
</dbReference>
<dbReference type="Proteomes" id="UP001141327">
    <property type="component" value="Unassembled WGS sequence"/>
</dbReference>
<keyword evidence="2" id="KW-1185">Reference proteome</keyword>
<organism evidence="1 2">
    <name type="scientific">Paratrimastix pyriformis</name>
    <dbReference type="NCBI Taxonomy" id="342808"/>
    <lineage>
        <taxon>Eukaryota</taxon>
        <taxon>Metamonada</taxon>
        <taxon>Preaxostyla</taxon>
        <taxon>Paratrimastigidae</taxon>
        <taxon>Paratrimastix</taxon>
    </lineage>
</organism>
<sequence length="286" mass="30757">MDDLNVVTSMVAQRRRLSLAPPNDFDMNTVWLSADLLLSIVEASPVPLHTYLGMLSLSHRTRLAVRGTPRELSFAEDHPDDSPRVITADALAAIVGPCMGLVKLTFPRRVCPDGPPPLVGCGLAEAACMPWVMETFAGHCRLAVLSIPWAEPLRPAMGLILKQLPGLEELHIDDGALLPPGLAQSCPRLQALHLASAPLATHAVLIPLAGNLKALAIPANFGDHLFEGFLPSLRRLEDLEIQGRRATRDILEDIPGASQLTRLSLEHFCARLGPPWARACSAGSSA</sequence>
<gene>
    <name evidence="1" type="ORF">PAPYR_11154</name>
</gene>